<protein>
    <submittedName>
        <fullName evidence="1">Uncharacterized protein</fullName>
    </submittedName>
</protein>
<accession>A0ACC1QK03</accession>
<keyword evidence="2" id="KW-1185">Reference proteome</keyword>
<reference evidence="1" key="1">
    <citation type="submission" date="2022-07" db="EMBL/GenBank/DDBJ databases">
        <title>Genome Sequence of Lecanicillium saksenae.</title>
        <authorList>
            <person name="Buettner E."/>
        </authorList>
    </citation>
    <scope>NUCLEOTIDE SEQUENCE</scope>
    <source>
        <strain evidence="1">VT-O1</strain>
    </source>
</reference>
<evidence type="ECO:0000313" key="2">
    <source>
        <dbReference type="Proteomes" id="UP001148737"/>
    </source>
</evidence>
<dbReference type="Proteomes" id="UP001148737">
    <property type="component" value="Unassembled WGS sequence"/>
</dbReference>
<evidence type="ECO:0000313" key="1">
    <source>
        <dbReference type="EMBL" id="KAJ3479680.1"/>
    </source>
</evidence>
<sequence length="439" mass="48868">MNQSVYMDILNSLDGLQEVAHELTSHSNLSGKTRGRLRGYSTAPMDFITQPESDLLYDQESVHCYHPGGCHPVLLGDVFDGRYKITRKLGWGNSSTVWLAKDTQCDGWVALKILTSEKSSASQEPAFLAALCRDTTTAGLIPTFRGKFLHNGPNRTHLCIATSLLGPKLKNVIESYGDHQIDAKDILRLSRQILEAVCTVHEAGFAHGDLDSTNVVFTLRHLAGASDETLLEAVGELETTTLLCADGAPTSAHMPSQLVRAATWDNWVDEDEEDVCFVDFGSSFRVGDAMGSSDFEHSAVSPPETILADTFDYRIDLWRVGCIIHSLIFAAYPCMYMGDDFFLILQIIYFVEELPQEWEPKWQQVLAASRNPQAKPTPSPDPTMSKLEYKFHTRVSEADLKPLLPVIKGLMRFRPQDRISAREALALLPPLSDDDDFEE</sequence>
<organism evidence="1 2">
    <name type="scientific">Lecanicillium saksenae</name>
    <dbReference type="NCBI Taxonomy" id="468837"/>
    <lineage>
        <taxon>Eukaryota</taxon>
        <taxon>Fungi</taxon>
        <taxon>Dikarya</taxon>
        <taxon>Ascomycota</taxon>
        <taxon>Pezizomycotina</taxon>
        <taxon>Sordariomycetes</taxon>
        <taxon>Hypocreomycetidae</taxon>
        <taxon>Hypocreales</taxon>
        <taxon>Cordycipitaceae</taxon>
        <taxon>Lecanicillium</taxon>
    </lineage>
</organism>
<proteinExistence type="predicted"/>
<name>A0ACC1QK03_9HYPO</name>
<dbReference type="EMBL" id="JANAKD010001416">
    <property type="protein sequence ID" value="KAJ3479680.1"/>
    <property type="molecule type" value="Genomic_DNA"/>
</dbReference>
<comment type="caution">
    <text evidence="1">The sequence shown here is derived from an EMBL/GenBank/DDBJ whole genome shotgun (WGS) entry which is preliminary data.</text>
</comment>
<gene>
    <name evidence="1" type="ORF">NLG97_g8260</name>
</gene>